<dbReference type="InterPro" id="IPR002022">
    <property type="entry name" value="Pec_lyase"/>
</dbReference>
<comment type="subcellular location">
    <subcellularLocation>
        <location evidence="2">Secreted</location>
    </subcellularLocation>
</comment>
<keyword evidence="2" id="KW-0119">Carbohydrate metabolism</keyword>
<evidence type="ECO:0000259" key="4">
    <source>
        <dbReference type="SMART" id="SM00656"/>
    </source>
</evidence>
<dbReference type="PANTHER" id="PTHR31683:SF18">
    <property type="entry name" value="PECTATE LYASE 21-RELATED"/>
    <property type="match status" value="1"/>
</dbReference>
<dbReference type="Proteomes" id="UP000588068">
    <property type="component" value="Unassembled WGS sequence"/>
</dbReference>
<dbReference type="InterPro" id="IPR012334">
    <property type="entry name" value="Pectin_lyas_fold"/>
</dbReference>
<feature type="chain" id="PRO_5032683274" evidence="3">
    <location>
        <begin position="25"/>
        <end position="449"/>
    </location>
</feature>
<dbReference type="Pfam" id="PF00544">
    <property type="entry name" value="Pectate_lyase_4"/>
    <property type="match status" value="1"/>
</dbReference>
<keyword evidence="2" id="KW-0964">Secreted</keyword>
<keyword evidence="2" id="KW-0624">Polysaccharide degradation</keyword>
<dbReference type="InterPro" id="IPR011050">
    <property type="entry name" value="Pectin_lyase_fold/virulence"/>
</dbReference>
<reference evidence="5 6" key="1">
    <citation type="submission" date="2020-08" db="EMBL/GenBank/DDBJ databases">
        <title>Genomic Encyclopedia of Type Strains, Phase IV (KMG-IV): sequencing the most valuable type-strain genomes for metagenomic binning, comparative biology and taxonomic classification.</title>
        <authorList>
            <person name="Goeker M."/>
        </authorList>
    </citation>
    <scope>NUCLEOTIDE SEQUENCE [LARGE SCALE GENOMIC DNA]</scope>
    <source>
        <strain evidence="5 6">DSM 26723</strain>
    </source>
</reference>
<dbReference type="AlphaFoldDB" id="A0A841HJQ0"/>
<evidence type="ECO:0000256" key="2">
    <source>
        <dbReference type="RuleBase" id="RU361173"/>
    </source>
</evidence>
<dbReference type="GO" id="GO:0005576">
    <property type="term" value="C:extracellular region"/>
    <property type="evidence" value="ECO:0007669"/>
    <property type="project" value="UniProtKB-SubCell"/>
</dbReference>
<organism evidence="5 6">
    <name type="scientific">Povalibacter uvarum</name>
    <dbReference type="NCBI Taxonomy" id="732238"/>
    <lineage>
        <taxon>Bacteria</taxon>
        <taxon>Pseudomonadati</taxon>
        <taxon>Pseudomonadota</taxon>
        <taxon>Gammaproteobacteria</taxon>
        <taxon>Steroidobacterales</taxon>
        <taxon>Steroidobacteraceae</taxon>
        <taxon>Povalibacter</taxon>
    </lineage>
</organism>
<evidence type="ECO:0000256" key="1">
    <source>
        <dbReference type="ARBA" id="ARBA00023239"/>
    </source>
</evidence>
<accession>A0A841HJQ0</accession>
<evidence type="ECO:0000313" key="5">
    <source>
        <dbReference type="EMBL" id="MBB6092530.1"/>
    </source>
</evidence>
<dbReference type="InterPro" id="IPR045032">
    <property type="entry name" value="PEL"/>
</dbReference>
<comment type="caution">
    <text evidence="5">The sequence shown here is derived from an EMBL/GenBank/DDBJ whole genome shotgun (WGS) entry which is preliminary data.</text>
</comment>
<evidence type="ECO:0000313" key="6">
    <source>
        <dbReference type="Proteomes" id="UP000588068"/>
    </source>
</evidence>
<dbReference type="EC" id="4.2.2.2" evidence="5"/>
<dbReference type="Gene3D" id="2.160.20.10">
    <property type="entry name" value="Single-stranded right-handed beta-helix, Pectin lyase-like"/>
    <property type="match status" value="1"/>
</dbReference>
<dbReference type="GO" id="GO:0030570">
    <property type="term" value="F:pectate lyase activity"/>
    <property type="evidence" value="ECO:0007669"/>
    <property type="project" value="UniProtKB-EC"/>
</dbReference>
<name>A0A841HJQ0_9GAMM</name>
<dbReference type="RefSeq" id="WP_184330324.1">
    <property type="nucleotide sequence ID" value="NZ_JACHHZ010000002.1"/>
</dbReference>
<proteinExistence type="inferred from homology"/>
<gene>
    <name evidence="5" type="ORF">HNQ60_001408</name>
</gene>
<dbReference type="GO" id="GO:0000272">
    <property type="term" value="P:polysaccharide catabolic process"/>
    <property type="evidence" value="ECO:0007669"/>
    <property type="project" value="UniProtKB-KW"/>
</dbReference>
<feature type="signal peptide" evidence="3">
    <location>
        <begin position="1"/>
        <end position="24"/>
    </location>
</feature>
<protein>
    <submittedName>
        <fullName evidence="5">Pectate lyase</fullName>
        <ecNumber evidence="5">4.2.2.2</ecNumber>
    </submittedName>
</protein>
<feature type="domain" description="Pectate lyase" evidence="4">
    <location>
        <begin position="114"/>
        <end position="372"/>
    </location>
</feature>
<dbReference type="PANTHER" id="PTHR31683">
    <property type="entry name" value="PECTATE LYASE 18-RELATED"/>
    <property type="match status" value="1"/>
</dbReference>
<dbReference type="EMBL" id="JACHHZ010000002">
    <property type="protein sequence ID" value="MBB6092530.1"/>
    <property type="molecule type" value="Genomic_DNA"/>
</dbReference>
<sequence>MPTTKNYLRTVCVFAAAMAAPVHSDPSCDLGRLTLDPTDGWAAAGTGVTGGSAAVPSQVYTVTTRAELIAALNNGVTSSTSPSNPSNEPKIIYVKGTIDFNVDDANNPLTCVDYYRNGYTLESFLATYDPAVWGRVNPVGLLETARVASQQAQQARVRIRVGSNTTIVGIDKYAVIRGAWFDLRGTANVFNSRSNIIIRNITFQDTYDCFPAWSPTDGSQGSWNAQYDSISLRDTNNVWIDHNTFEDKATQDQDQPHHFGVLYQVHDGLLDITNASDLVTVSWNRFRNHDKMMLIGSSDSATADRGKLRVTLHHNLFDGIGQRAPRVRYGQVHIYNNYYKIERLPNYQYSWGVGIESSIVAESNFFKTDKTVTPDQFIGRFNGTQIYAEGNQLNGTPVKNVFDPVAAWNAVNDPDLVPTVEWLPVFISGYELTKYVPASVQNDAGPFNW</sequence>
<comment type="similarity">
    <text evidence="2">Belongs to the polysaccharide lyase 1 family.</text>
</comment>
<dbReference type="SUPFAM" id="SSF51126">
    <property type="entry name" value="Pectin lyase-like"/>
    <property type="match status" value="1"/>
</dbReference>
<evidence type="ECO:0000256" key="3">
    <source>
        <dbReference type="SAM" id="SignalP"/>
    </source>
</evidence>
<dbReference type="SMART" id="SM00656">
    <property type="entry name" value="Amb_all"/>
    <property type="match status" value="1"/>
</dbReference>
<keyword evidence="6" id="KW-1185">Reference proteome</keyword>
<keyword evidence="3" id="KW-0732">Signal</keyword>
<keyword evidence="1 2" id="KW-0456">Lyase</keyword>